<dbReference type="Proteomes" id="UP000714275">
    <property type="component" value="Unassembled WGS sequence"/>
</dbReference>
<sequence length="84" mass="9565">MVSRFLDWQVWLVSRSALQSSVFLPVSWLCQCSRALPYSLTGYLGTTAKRFGNIPQCRTTAYLFWSRSKVLLSDTMLCSLCSKC</sequence>
<dbReference type="AlphaFoldDB" id="A0A9P6ZGU5"/>
<proteinExistence type="predicted"/>
<comment type="caution">
    <text evidence="1">The sequence shown here is derived from an EMBL/GenBank/DDBJ whole genome shotgun (WGS) entry which is preliminary data.</text>
</comment>
<reference evidence="1" key="1">
    <citation type="journal article" date="2020" name="New Phytol.">
        <title>Comparative genomics reveals dynamic genome evolution in host specialist ectomycorrhizal fungi.</title>
        <authorList>
            <person name="Lofgren L.A."/>
            <person name="Nguyen N.H."/>
            <person name="Vilgalys R."/>
            <person name="Ruytinx J."/>
            <person name="Liao H.L."/>
            <person name="Branco S."/>
            <person name="Kuo A."/>
            <person name="LaButti K."/>
            <person name="Lipzen A."/>
            <person name="Andreopoulos W."/>
            <person name="Pangilinan J."/>
            <person name="Riley R."/>
            <person name="Hundley H."/>
            <person name="Na H."/>
            <person name="Barry K."/>
            <person name="Grigoriev I.V."/>
            <person name="Stajich J.E."/>
            <person name="Kennedy P.G."/>
        </authorList>
    </citation>
    <scope>NUCLEOTIDE SEQUENCE</scope>
    <source>
        <strain evidence="1">DOB743</strain>
    </source>
</reference>
<evidence type="ECO:0000313" key="1">
    <source>
        <dbReference type="EMBL" id="KAG1764259.1"/>
    </source>
</evidence>
<keyword evidence="2" id="KW-1185">Reference proteome</keyword>
<evidence type="ECO:0000313" key="2">
    <source>
        <dbReference type="Proteomes" id="UP000714275"/>
    </source>
</evidence>
<dbReference type="EMBL" id="JABBWD010000129">
    <property type="protein sequence ID" value="KAG1764259.1"/>
    <property type="molecule type" value="Genomic_DNA"/>
</dbReference>
<gene>
    <name evidence="1" type="ORF">EV702DRAFT_1154342</name>
</gene>
<protein>
    <submittedName>
        <fullName evidence="1">Uncharacterized protein</fullName>
    </submittedName>
</protein>
<accession>A0A9P6ZGU5</accession>
<organism evidence="1 2">
    <name type="scientific">Suillus placidus</name>
    <dbReference type="NCBI Taxonomy" id="48579"/>
    <lineage>
        <taxon>Eukaryota</taxon>
        <taxon>Fungi</taxon>
        <taxon>Dikarya</taxon>
        <taxon>Basidiomycota</taxon>
        <taxon>Agaricomycotina</taxon>
        <taxon>Agaricomycetes</taxon>
        <taxon>Agaricomycetidae</taxon>
        <taxon>Boletales</taxon>
        <taxon>Suillineae</taxon>
        <taxon>Suillaceae</taxon>
        <taxon>Suillus</taxon>
    </lineage>
</organism>
<name>A0A9P6ZGU5_9AGAM</name>